<keyword evidence="1" id="KW-0539">Nucleus</keyword>
<keyword evidence="1" id="KW-0378">Hydrolase</keyword>
<comment type="function">
    <text evidence="1">Key enzyme involved in DNA replication and DNA repair. Involved in Okazaki fragments processing by cleaving long flaps that escape FEN1: flaps that are longer than 27 nucleotides are coated by replication protein A complex (RPA), leading to recruit DNA2 which cleaves the flap until it is too short to bind RPA and becomes a substrate for FEN1. Also involved in 5'-end resection of DNA during double-strand break (DSB) repair by mediating the cleavage of 5'-ssDNA.</text>
</comment>
<keyword evidence="1" id="KW-0347">Helicase</keyword>
<evidence type="ECO:0000313" key="6">
    <source>
        <dbReference type="WBParaSite" id="SBAD_0000014001-mRNA-1"/>
    </source>
</evidence>
<dbReference type="InterPro" id="IPR041679">
    <property type="entry name" value="DNA2/NAM7-like_C"/>
</dbReference>
<keyword evidence="5" id="KW-1185">Reference proteome</keyword>
<comment type="catalytic activity">
    <reaction evidence="1">
        <text>ATP + H2O = ADP + phosphate + H(+)</text>
        <dbReference type="Rhea" id="RHEA:13065"/>
        <dbReference type="ChEBI" id="CHEBI:15377"/>
        <dbReference type="ChEBI" id="CHEBI:15378"/>
        <dbReference type="ChEBI" id="CHEBI:30616"/>
        <dbReference type="ChEBI" id="CHEBI:43474"/>
        <dbReference type="ChEBI" id="CHEBI:456216"/>
        <dbReference type="EC" id="3.6.4.12"/>
    </reaction>
</comment>
<dbReference type="GO" id="GO:0005634">
    <property type="term" value="C:nucleus"/>
    <property type="evidence" value="ECO:0007669"/>
    <property type="project" value="UniProtKB-SubCell"/>
</dbReference>
<evidence type="ECO:0000313" key="5">
    <source>
        <dbReference type="Proteomes" id="UP000270296"/>
    </source>
</evidence>
<dbReference type="EC" id="3.6.4.12" evidence="1"/>
<dbReference type="InterPro" id="IPR045055">
    <property type="entry name" value="DNA2/NAM7-like"/>
</dbReference>
<reference evidence="4 5" key="2">
    <citation type="submission" date="2018-11" db="EMBL/GenBank/DDBJ databases">
        <authorList>
            <consortium name="Pathogen Informatics"/>
        </authorList>
    </citation>
    <scope>NUCLEOTIDE SEQUENCE [LARGE SCALE GENOMIC DNA]</scope>
</reference>
<dbReference type="EMBL" id="UZAM01000203">
    <property type="protein sequence ID" value="VDO79922.1"/>
    <property type="molecule type" value="Genomic_DNA"/>
</dbReference>
<dbReference type="AlphaFoldDB" id="A0A183I935"/>
<dbReference type="Pfam" id="PF13087">
    <property type="entry name" value="AAA_12"/>
    <property type="match status" value="1"/>
</dbReference>
<dbReference type="OrthoDB" id="5871723at2759"/>
<protein>
    <recommendedName>
        <fullName evidence="1">DNA replication ATP-dependent helicase/nuclease</fullName>
        <ecNumber evidence="1">3.1.-.-</ecNumber>
        <ecNumber evidence="1">3.6.4.12</ecNumber>
    </recommendedName>
</protein>
<feature type="domain" description="DNA2/NAM7 helicase-like C-terminal" evidence="3">
    <location>
        <begin position="49"/>
        <end position="95"/>
    </location>
</feature>
<evidence type="ECO:0000256" key="1">
    <source>
        <dbReference type="RuleBase" id="RU367041"/>
    </source>
</evidence>
<keyword evidence="1" id="KW-0411">Iron-sulfur</keyword>
<keyword evidence="2" id="KW-0812">Transmembrane</keyword>
<dbReference type="GO" id="GO:0005737">
    <property type="term" value="C:cytoplasm"/>
    <property type="evidence" value="ECO:0007669"/>
    <property type="project" value="TreeGrafter"/>
</dbReference>
<gene>
    <name evidence="4" type="ORF">SBAD_LOCUS129</name>
</gene>
<reference evidence="6" key="1">
    <citation type="submission" date="2016-06" db="UniProtKB">
        <authorList>
            <consortium name="WormBaseParasite"/>
        </authorList>
    </citation>
    <scope>IDENTIFICATION</scope>
</reference>
<keyword evidence="1" id="KW-0227">DNA damage</keyword>
<keyword evidence="1" id="KW-0067">ATP-binding</keyword>
<proteinExistence type="inferred from homology"/>
<sequence>VDKFPCLERWEASSTEINDLFTGSLIYIAGLFSNDMGIMCFYSYQMKVVKNITVDAFQGRDDTRPNPVSILLSDERRLNVALTRARKKLIIIGNKCDLSDSYEPIKRLSRCLGDEQCVLVKQENVVHSAERLSQNRHSSLDQVIRFHSFLLRLINEYRRCGMESGDYIMCLPHYVAFDFTIKIRHSCHRTETAECCTINFMKRGVSETAPL</sequence>
<dbReference type="GO" id="GO:0017116">
    <property type="term" value="F:single-stranded DNA helicase activity"/>
    <property type="evidence" value="ECO:0007669"/>
    <property type="project" value="UniProtKB-UniRule"/>
</dbReference>
<keyword evidence="1" id="KW-0511">Multifunctional enzyme</keyword>
<keyword evidence="2" id="KW-0472">Membrane</keyword>
<keyword evidence="1" id="KW-0158">Chromosome</keyword>
<keyword evidence="1" id="KW-0408">Iron</keyword>
<dbReference type="Gene3D" id="3.40.50.300">
    <property type="entry name" value="P-loop containing nucleotide triphosphate hydrolases"/>
    <property type="match status" value="1"/>
</dbReference>
<dbReference type="Proteomes" id="UP000270296">
    <property type="component" value="Unassembled WGS sequence"/>
</dbReference>
<dbReference type="GO" id="GO:0005694">
    <property type="term" value="C:chromosome"/>
    <property type="evidence" value="ECO:0007669"/>
    <property type="project" value="UniProtKB-SubCell"/>
</dbReference>
<dbReference type="GO" id="GO:0017108">
    <property type="term" value="F:5'-flap endonuclease activity"/>
    <property type="evidence" value="ECO:0007669"/>
    <property type="project" value="UniProtKB-UniRule"/>
</dbReference>
<dbReference type="GO" id="GO:0005524">
    <property type="term" value="F:ATP binding"/>
    <property type="evidence" value="ECO:0007669"/>
    <property type="project" value="UniProtKB-UniRule"/>
</dbReference>
<dbReference type="WBParaSite" id="SBAD_0000014001-mRNA-1">
    <property type="protein sequence ID" value="SBAD_0000014001-mRNA-1"/>
    <property type="gene ID" value="SBAD_0000014001"/>
</dbReference>
<keyword evidence="1" id="KW-0479">Metal-binding</keyword>
<dbReference type="EC" id="3.1.-.-" evidence="1"/>
<keyword evidence="1" id="KW-0540">Nuclease</keyword>
<accession>A0A183I935</accession>
<organism evidence="6">
    <name type="scientific">Soboliphyme baturini</name>
    <dbReference type="NCBI Taxonomy" id="241478"/>
    <lineage>
        <taxon>Eukaryota</taxon>
        <taxon>Metazoa</taxon>
        <taxon>Ecdysozoa</taxon>
        <taxon>Nematoda</taxon>
        <taxon>Enoplea</taxon>
        <taxon>Dorylaimia</taxon>
        <taxon>Dioctophymatida</taxon>
        <taxon>Dioctophymatoidea</taxon>
        <taxon>Soboliphymatidae</taxon>
        <taxon>Soboliphyme</taxon>
    </lineage>
</organism>
<name>A0A183I935_9BILA</name>
<dbReference type="GO" id="GO:0003677">
    <property type="term" value="F:DNA binding"/>
    <property type="evidence" value="ECO:0007669"/>
    <property type="project" value="UniProtKB-UniRule"/>
</dbReference>
<comment type="similarity">
    <text evidence="1">Belongs to the DNA2/NAM7 helicase family.</text>
</comment>
<dbReference type="GO" id="GO:0006281">
    <property type="term" value="P:DNA repair"/>
    <property type="evidence" value="ECO:0007669"/>
    <property type="project" value="UniProtKB-KW"/>
</dbReference>
<keyword evidence="1" id="KW-0547">Nucleotide-binding</keyword>
<dbReference type="GO" id="GO:0033567">
    <property type="term" value="P:DNA replication, Okazaki fragment processing"/>
    <property type="evidence" value="ECO:0007669"/>
    <property type="project" value="UniProtKB-UniRule"/>
</dbReference>
<dbReference type="PANTHER" id="PTHR10887:SF433">
    <property type="entry name" value="DNA REPLICATION ATP-DEPENDENT HELICASE_NUCLEASE DNA2"/>
    <property type="match status" value="1"/>
</dbReference>
<keyword evidence="1" id="KW-0238">DNA-binding</keyword>
<evidence type="ECO:0000259" key="3">
    <source>
        <dbReference type="Pfam" id="PF13087"/>
    </source>
</evidence>
<evidence type="ECO:0000256" key="2">
    <source>
        <dbReference type="SAM" id="Phobius"/>
    </source>
</evidence>
<dbReference type="SUPFAM" id="SSF52540">
    <property type="entry name" value="P-loop containing nucleoside triphosphate hydrolases"/>
    <property type="match status" value="1"/>
</dbReference>
<feature type="transmembrane region" description="Helical" evidence="2">
    <location>
        <begin position="20"/>
        <end position="42"/>
    </location>
</feature>
<keyword evidence="1" id="KW-0235">DNA replication</keyword>
<evidence type="ECO:0000313" key="4">
    <source>
        <dbReference type="EMBL" id="VDO79922.1"/>
    </source>
</evidence>
<dbReference type="GO" id="GO:0071932">
    <property type="term" value="P:replication fork reversal"/>
    <property type="evidence" value="ECO:0007669"/>
    <property type="project" value="TreeGrafter"/>
</dbReference>
<dbReference type="InterPro" id="IPR027417">
    <property type="entry name" value="P-loop_NTPase"/>
</dbReference>
<comment type="subcellular location">
    <subcellularLocation>
        <location evidence="1">Nucleus</location>
    </subcellularLocation>
    <subcellularLocation>
        <location evidence="1">Chromosome</location>
    </subcellularLocation>
</comment>
<keyword evidence="1" id="KW-0234">DNA repair</keyword>
<keyword evidence="2" id="KW-1133">Transmembrane helix</keyword>
<dbReference type="GO" id="GO:0051539">
    <property type="term" value="F:4 iron, 4 sulfur cluster binding"/>
    <property type="evidence" value="ECO:0007669"/>
    <property type="project" value="UniProtKB-UniRule"/>
</dbReference>
<dbReference type="PANTHER" id="PTHR10887">
    <property type="entry name" value="DNA2/NAM7 HELICASE FAMILY"/>
    <property type="match status" value="1"/>
</dbReference>
<dbReference type="GO" id="GO:0046872">
    <property type="term" value="F:metal ion binding"/>
    <property type="evidence" value="ECO:0007669"/>
    <property type="project" value="UniProtKB-UniRule"/>
</dbReference>
<keyword evidence="1" id="KW-0004">4Fe-4S</keyword>